<evidence type="ECO:0000313" key="1">
    <source>
        <dbReference type="WBParaSite" id="ECPE_0001280901-mRNA-1"/>
    </source>
</evidence>
<name>A0A183B0N7_9TREM</name>
<reference evidence="1" key="1">
    <citation type="submission" date="2016-06" db="UniProtKB">
        <authorList>
            <consortium name="WormBaseParasite"/>
        </authorList>
    </citation>
    <scope>IDENTIFICATION</scope>
</reference>
<dbReference type="WBParaSite" id="ECPE_0001280901-mRNA-1">
    <property type="protein sequence ID" value="ECPE_0001280901-mRNA-1"/>
    <property type="gene ID" value="ECPE_0001280901"/>
</dbReference>
<dbReference type="AlphaFoldDB" id="A0A183B0N7"/>
<protein>
    <submittedName>
        <fullName evidence="1">TcpQ domain-containing protein</fullName>
    </submittedName>
</protein>
<organism evidence="1">
    <name type="scientific">Echinostoma caproni</name>
    <dbReference type="NCBI Taxonomy" id="27848"/>
    <lineage>
        <taxon>Eukaryota</taxon>
        <taxon>Metazoa</taxon>
        <taxon>Spiralia</taxon>
        <taxon>Lophotrochozoa</taxon>
        <taxon>Platyhelminthes</taxon>
        <taxon>Trematoda</taxon>
        <taxon>Digenea</taxon>
        <taxon>Plagiorchiida</taxon>
        <taxon>Echinostomata</taxon>
        <taxon>Echinostomatoidea</taxon>
        <taxon>Echinostomatidae</taxon>
        <taxon>Echinostoma</taxon>
    </lineage>
</organism>
<proteinExistence type="predicted"/>
<sequence>LGLTKAWGPNPQWTIWHEQWLLGEAVSTALTIFVRIPDQVEERTPYIIYKVF</sequence>
<accession>A0A183B0N7</accession>